<dbReference type="InterPro" id="IPR002177">
    <property type="entry name" value="DPS_DNA-bd"/>
</dbReference>
<gene>
    <name evidence="3" type="ORF">AVDCRST_MAG81-5260</name>
</gene>
<feature type="domain" description="Ferritin/DPS" evidence="2">
    <location>
        <begin position="34"/>
        <end position="174"/>
    </location>
</feature>
<organism evidence="3">
    <name type="scientific">uncultured Synechococcales cyanobacterium</name>
    <dbReference type="NCBI Taxonomy" id="1936017"/>
    <lineage>
        <taxon>Bacteria</taxon>
        <taxon>Bacillati</taxon>
        <taxon>Cyanobacteriota</taxon>
        <taxon>Cyanophyceae</taxon>
        <taxon>Synechococcales</taxon>
        <taxon>environmental samples</taxon>
    </lineage>
</organism>
<dbReference type="PROSITE" id="PS00819">
    <property type="entry name" value="DPS_2"/>
    <property type="match status" value="1"/>
</dbReference>
<dbReference type="CDD" id="cd01043">
    <property type="entry name" value="DPS"/>
    <property type="match status" value="1"/>
</dbReference>
<dbReference type="EMBL" id="CADCWO010000271">
    <property type="protein sequence ID" value="CAA9590713.1"/>
    <property type="molecule type" value="Genomic_DNA"/>
</dbReference>
<comment type="similarity">
    <text evidence="1">Belongs to the Dps family.</text>
</comment>
<evidence type="ECO:0000259" key="2">
    <source>
        <dbReference type="Pfam" id="PF00210"/>
    </source>
</evidence>
<name>A0A6J4VVI4_9CYAN</name>
<dbReference type="PANTHER" id="PTHR42932">
    <property type="entry name" value="GENERAL STRESS PROTEIN 20U"/>
    <property type="match status" value="1"/>
</dbReference>
<sequence length="191" mass="21491">MTEASRGQTVLQPFGQVYDNPVLLDHSVTRPVCEGLNIALASFQGLYLQYQKHHFVVEGAEFYSLHQFFGESYQQIQGYVDDLGERLNGLGGVPAGSFSKLAELCCFTQESDGVYDCRQMVEHDLEAEQSIIQLLRRLAGQAESLGDRATRYLYEQILLKTEERTYHLAHFLAHDSLTLGFVQATNGRATH</sequence>
<dbReference type="SUPFAM" id="SSF47240">
    <property type="entry name" value="Ferritin-like"/>
    <property type="match status" value="1"/>
</dbReference>
<protein>
    <submittedName>
        <fullName evidence="3">DNA protection during starvation protein</fullName>
    </submittedName>
</protein>
<dbReference type="Pfam" id="PF00210">
    <property type="entry name" value="Ferritin"/>
    <property type="match status" value="1"/>
</dbReference>
<dbReference type="InterPro" id="IPR012347">
    <property type="entry name" value="Ferritin-like"/>
</dbReference>
<dbReference type="GO" id="GO:0016722">
    <property type="term" value="F:oxidoreductase activity, acting on metal ions"/>
    <property type="evidence" value="ECO:0007669"/>
    <property type="project" value="InterPro"/>
</dbReference>
<proteinExistence type="inferred from homology"/>
<evidence type="ECO:0000313" key="3">
    <source>
        <dbReference type="EMBL" id="CAA9590713.1"/>
    </source>
</evidence>
<evidence type="ECO:0000256" key="1">
    <source>
        <dbReference type="ARBA" id="ARBA00009497"/>
    </source>
</evidence>
<reference evidence="3" key="1">
    <citation type="submission" date="2020-02" db="EMBL/GenBank/DDBJ databases">
        <authorList>
            <person name="Meier V. D."/>
        </authorList>
    </citation>
    <scope>NUCLEOTIDE SEQUENCE</scope>
    <source>
        <strain evidence="3">AVDCRST_MAG81</strain>
    </source>
</reference>
<dbReference type="AlphaFoldDB" id="A0A6J4VVI4"/>
<dbReference type="Gene3D" id="1.20.1260.10">
    <property type="match status" value="1"/>
</dbReference>
<dbReference type="PANTHER" id="PTHR42932:SF1">
    <property type="entry name" value="GENERAL STRESS PROTEIN 20U"/>
    <property type="match status" value="1"/>
</dbReference>
<accession>A0A6J4VVI4</accession>
<dbReference type="InterPro" id="IPR023188">
    <property type="entry name" value="DPS_DNA-bd_CS"/>
</dbReference>
<dbReference type="InterPro" id="IPR008331">
    <property type="entry name" value="Ferritin_DPS_dom"/>
</dbReference>
<dbReference type="GO" id="GO:0008199">
    <property type="term" value="F:ferric iron binding"/>
    <property type="evidence" value="ECO:0007669"/>
    <property type="project" value="InterPro"/>
</dbReference>
<dbReference type="InterPro" id="IPR009078">
    <property type="entry name" value="Ferritin-like_SF"/>
</dbReference>